<protein>
    <submittedName>
        <fullName evidence="1">Uncharacterized protein</fullName>
    </submittedName>
</protein>
<name>A0A0A9AAH6_ARUDO</name>
<reference evidence="1" key="1">
    <citation type="submission" date="2014-09" db="EMBL/GenBank/DDBJ databases">
        <authorList>
            <person name="Magalhaes I.L.F."/>
            <person name="Oliveira U."/>
            <person name="Santos F.R."/>
            <person name="Vidigal T.H.D.A."/>
            <person name="Brescovit A.D."/>
            <person name="Santos A.J."/>
        </authorList>
    </citation>
    <scope>NUCLEOTIDE SEQUENCE</scope>
    <source>
        <tissue evidence="1">Shoot tissue taken approximately 20 cm above the soil surface</tissue>
    </source>
</reference>
<sequence length="30" mass="3344">MIHTGSLQMATEMQLGRTDVRHDVEVEVGC</sequence>
<dbReference type="AlphaFoldDB" id="A0A0A9AAH6"/>
<reference evidence="1" key="2">
    <citation type="journal article" date="2015" name="Data Brief">
        <title>Shoot transcriptome of the giant reed, Arundo donax.</title>
        <authorList>
            <person name="Barrero R.A."/>
            <person name="Guerrero F.D."/>
            <person name="Moolhuijzen P."/>
            <person name="Goolsby J.A."/>
            <person name="Tidwell J."/>
            <person name="Bellgard S.E."/>
            <person name="Bellgard M.I."/>
        </authorList>
    </citation>
    <scope>NUCLEOTIDE SEQUENCE</scope>
    <source>
        <tissue evidence="1">Shoot tissue taken approximately 20 cm above the soil surface</tissue>
    </source>
</reference>
<proteinExistence type="predicted"/>
<accession>A0A0A9AAH6</accession>
<dbReference type="EMBL" id="GBRH01249236">
    <property type="protein sequence ID" value="JAD48659.1"/>
    <property type="molecule type" value="Transcribed_RNA"/>
</dbReference>
<evidence type="ECO:0000313" key="1">
    <source>
        <dbReference type="EMBL" id="JAD48659.1"/>
    </source>
</evidence>
<organism evidence="1">
    <name type="scientific">Arundo donax</name>
    <name type="common">Giant reed</name>
    <name type="synonym">Donax arundinaceus</name>
    <dbReference type="NCBI Taxonomy" id="35708"/>
    <lineage>
        <taxon>Eukaryota</taxon>
        <taxon>Viridiplantae</taxon>
        <taxon>Streptophyta</taxon>
        <taxon>Embryophyta</taxon>
        <taxon>Tracheophyta</taxon>
        <taxon>Spermatophyta</taxon>
        <taxon>Magnoliopsida</taxon>
        <taxon>Liliopsida</taxon>
        <taxon>Poales</taxon>
        <taxon>Poaceae</taxon>
        <taxon>PACMAD clade</taxon>
        <taxon>Arundinoideae</taxon>
        <taxon>Arundineae</taxon>
        <taxon>Arundo</taxon>
    </lineage>
</organism>